<dbReference type="Gene3D" id="3.80.10.10">
    <property type="entry name" value="Ribonuclease Inhibitor"/>
    <property type="match status" value="1"/>
</dbReference>
<evidence type="ECO:0000313" key="2">
    <source>
        <dbReference type="Proteomes" id="UP000030672"/>
    </source>
</evidence>
<evidence type="ECO:0008006" key="3">
    <source>
        <dbReference type="Google" id="ProtNLM"/>
    </source>
</evidence>
<dbReference type="EMBL" id="KL584825">
    <property type="protein sequence ID" value="KEQ66178.1"/>
    <property type="molecule type" value="Genomic_DNA"/>
</dbReference>
<dbReference type="RefSeq" id="XP_040883201.1">
    <property type="nucleotide sequence ID" value="XM_041024068.1"/>
</dbReference>
<dbReference type="Proteomes" id="UP000030672">
    <property type="component" value="Unassembled WGS sequence"/>
</dbReference>
<keyword evidence="2" id="KW-1185">Reference proteome</keyword>
<reference evidence="1 2" key="1">
    <citation type="journal article" date="2014" name="BMC Genomics">
        <title>Genome sequencing of four Aureobasidium pullulans varieties: biotechnological potential, stress tolerance, and description of new species.</title>
        <authorList>
            <person name="Gostin Ar C."/>
            <person name="Ohm R.A."/>
            <person name="Kogej T."/>
            <person name="Sonjak S."/>
            <person name="Turk M."/>
            <person name="Zajc J."/>
            <person name="Zalar P."/>
            <person name="Grube M."/>
            <person name="Sun H."/>
            <person name="Han J."/>
            <person name="Sharma A."/>
            <person name="Chiniquy J."/>
            <person name="Ngan C.Y."/>
            <person name="Lipzen A."/>
            <person name="Barry K."/>
            <person name="Grigoriev I.V."/>
            <person name="Gunde-Cimerman N."/>
        </authorList>
    </citation>
    <scope>NUCLEOTIDE SEQUENCE [LARGE SCALE GENOMIC DNA]</scope>
    <source>
        <strain evidence="1 2">CBS 110374</strain>
    </source>
</reference>
<accession>A0A074W082</accession>
<evidence type="ECO:0000313" key="1">
    <source>
        <dbReference type="EMBL" id="KEQ66178.1"/>
    </source>
</evidence>
<dbReference type="AlphaFoldDB" id="A0A074W082"/>
<dbReference type="SUPFAM" id="SSF52047">
    <property type="entry name" value="RNI-like"/>
    <property type="match status" value="1"/>
</dbReference>
<organism evidence="1 2">
    <name type="scientific">Aureobasidium melanogenum (strain CBS 110374)</name>
    <name type="common">Aureobasidium pullulans var. melanogenum</name>
    <dbReference type="NCBI Taxonomy" id="1043003"/>
    <lineage>
        <taxon>Eukaryota</taxon>
        <taxon>Fungi</taxon>
        <taxon>Dikarya</taxon>
        <taxon>Ascomycota</taxon>
        <taxon>Pezizomycotina</taxon>
        <taxon>Dothideomycetes</taxon>
        <taxon>Dothideomycetidae</taxon>
        <taxon>Dothideales</taxon>
        <taxon>Saccotheciaceae</taxon>
        <taxon>Aureobasidium</taxon>
    </lineage>
</organism>
<proteinExistence type="predicted"/>
<name>A0A074W082_AURM1</name>
<dbReference type="GeneID" id="63917441"/>
<gene>
    <name evidence="1" type="ORF">M437DRAFT_62406</name>
</gene>
<sequence>MASLSIDSLYHVSAYLNDRDLRNFCLVNRRCHEFSRKHLYRTITISFSSSETLNSAVDQWSCILQRTQSFQHVQHVKVLPSDPYQDPIAGVLTDCGDNWREPWRYCWSLGREQKTIEQDSEWQDLSCLIKKLPALKALTWGCSEQIPASILRYVNQTRPNLRLHMRNFMLRCLFQLSAGSVVLDPYEVELATSPCLYSLTKTYDYHHRGHNQAAIMDLLAGAAPNLQEINMTWQDDSYLRDSQTPQGPMYRYQPGTLPGSSPSRLGRLKSLNLFANGSSSVIRRWSSITDFQCLESLEVVYLMDDDTLFWLASCRLSALKHVSFSVDFGESNTDGLEAASMFIQSLDSLTSLKLKGPLNLRTLLPTFDTCGHRLRRLLLATSELQPGVEKLASVDLILALRERCPRLEELALSIMRSHGDQSEVAIYKALGTLRYLTKIHLAVYYPQPIPLPRAYYLRNKFEDYCTNGKVTDEQIHLTLDNAITNSAFDPTLAQSIFRTISKSKAEFSCPLERLSLRVQKVDTYPPLRDLLAYIGRSWVCTRNERDDRPHECFVSEYDDAEYKIDREYIEVHNEYPKLKNAVIAQAIYRIWPAAERGNWVKEWRSFPLAGSQ</sequence>
<dbReference type="STRING" id="1043003.A0A074W082"/>
<dbReference type="InterPro" id="IPR032675">
    <property type="entry name" value="LRR_dom_sf"/>
</dbReference>
<protein>
    <recommendedName>
        <fullName evidence="3">F-box domain-containing protein</fullName>
    </recommendedName>
</protein>
<dbReference type="HOGENOM" id="CLU_024672_1_0_1"/>